<dbReference type="Proteomes" id="UP000746612">
    <property type="component" value="Unassembled WGS sequence"/>
</dbReference>
<protein>
    <submittedName>
        <fullName evidence="2">Uncharacterized protein</fullName>
    </submittedName>
</protein>
<sequence length="78" mass="8832">MAPDPPYSRGIPSGYTFNVKILKQSVSITTLVKSVQFSFFFPFSQTYQLQMPWILVYAQINNALHRALGVQMPFALCS</sequence>
<gene>
    <name evidence="2" type="ORF">FUG_LOCUS477485</name>
    <name evidence="1" type="ORF">MDCFG202_LOCUS108345</name>
</gene>
<name>A0A4E9EI39_GIBZA</name>
<accession>A0A4E9EI39</accession>
<reference evidence="1" key="2">
    <citation type="submission" date="2021-03" db="EMBL/GenBank/DDBJ databases">
        <authorList>
            <person name="Alouane T."/>
            <person name="Langin T."/>
            <person name="Bonhomme L."/>
        </authorList>
    </citation>
    <scope>NUCLEOTIDE SEQUENCE</scope>
    <source>
        <strain evidence="1">MDC_Fg202</strain>
    </source>
</reference>
<organism evidence="2">
    <name type="scientific">Gibberella zeae</name>
    <name type="common">Wheat head blight fungus</name>
    <name type="synonym">Fusarium graminearum</name>
    <dbReference type="NCBI Taxonomy" id="5518"/>
    <lineage>
        <taxon>Eukaryota</taxon>
        <taxon>Fungi</taxon>
        <taxon>Dikarya</taxon>
        <taxon>Ascomycota</taxon>
        <taxon>Pezizomycotina</taxon>
        <taxon>Sordariomycetes</taxon>
        <taxon>Hypocreomycetidae</taxon>
        <taxon>Hypocreales</taxon>
        <taxon>Nectriaceae</taxon>
        <taxon>Fusarium</taxon>
    </lineage>
</organism>
<reference evidence="2" key="1">
    <citation type="submission" date="2019-04" db="EMBL/GenBank/DDBJ databases">
        <authorList>
            <person name="Melise S."/>
            <person name="Noan J."/>
            <person name="Okalmin O."/>
        </authorList>
    </citation>
    <scope>NUCLEOTIDE SEQUENCE</scope>
    <source>
        <strain evidence="2">FN9</strain>
    </source>
</reference>
<proteinExistence type="predicted"/>
<dbReference type="EMBL" id="CAAKMV010000163">
    <property type="protein sequence ID" value="VIO62546.1"/>
    <property type="molecule type" value="Genomic_DNA"/>
</dbReference>
<dbReference type="EMBL" id="CAJPIJ010000091">
    <property type="protein sequence ID" value="CAG1972740.1"/>
    <property type="molecule type" value="Genomic_DNA"/>
</dbReference>
<evidence type="ECO:0000313" key="2">
    <source>
        <dbReference type="EMBL" id="VIO62546.1"/>
    </source>
</evidence>
<evidence type="ECO:0000313" key="1">
    <source>
        <dbReference type="EMBL" id="CAG1972740.1"/>
    </source>
</evidence>
<dbReference type="AlphaFoldDB" id="A0A4E9EI39"/>